<feature type="domain" description="LIM zinc-binding" evidence="13">
    <location>
        <begin position="81"/>
        <end position="143"/>
    </location>
</feature>
<keyword evidence="16" id="KW-1185">Reference proteome</keyword>
<dbReference type="GO" id="GO:0005634">
    <property type="term" value="C:nucleus"/>
    <property type="evidence" value="ECO:0007669"/>
    <property type="project" value="UniProtKB-SubCell"/>
</dbReference>
<dbReference type="SUPFAM" id="SSF46689">
    <property type="entry name" value="Homeodomain-like"/>
    <property type="match status" value="1"/>
</dbReference>
<dbReference type="GO" id="GO:0046872">
    <property type="term" value="F:metal ion binding"/>
    <property type="evidence" value="ECO:0007669"/>
    <property type="project" value="UniProtKB-KW"/>
</dbReference>
<dbReference type="GO" id="GO:0000977">
    <property type="term" value="F:RNA polymerase II transcription regulatory region sequence-specific DNA binding"/>
    <property type="evidence" value="ECO:0007669"/>
    <property type="project" value="TreeGrafter"/>
</dbReference>
<dbReference type="PROSITE" id="PS50071">
    <property type="entry name" value="HOMEOBOX_2"/>
    <property type="match status" value="1"/>
</dbReference>
<dbReference type="STRING" id="36087.A0A077ZB32"/>
<keyword evidence="8 9" id="KW-0539">Nucleus</keyword>
<dbReference type="InterPro" id="IPR009057">
    <property type="entry name" value="Homeodomain-like_sf"/>
</dbReference>
<dbReference type="InterPro" id="IPR017970">
    <property type="entry name" value="Homeobox_CS"/>
</dbReference>
<keyword evidence="5 10" id="KW-0440">LIM domain</keyword>
<feature type="compositionally biased region" description="Basic residues" evidence="12">
    <location>
        <begin position="173"/>
        <end position="185"/>
    </location>
</feature>
<evidence type="ECO:0000256" key="10">
    <source>
        <dbReference type="PROSITE-ProRule" id="PRU00125"/>
    </source>
</evidence>
<dbReference type="Proteomes" id="UP000030665">
    <property type="component" value="Unassembled WGS sequence"/>
</dbReference>
<dbReference type="PROSITE" id="PS50023">
    <property type="entry name" value="LIM_DOMAIN_2"/>
    <property type="match status" value="2"/>
</dbReference>
<dbReference type="GO" id="GO:0045944">
    <property type="term" value="P:positive regulation of transcription by RNA polymerase II"/>
    <property type="evidence" value="ECO:0007669"/>
    <property type="project" value="UniProtKB-ARBA"/>
</dbReference>
<dbReference type="Pfam" id="PF00046">
    <property type="entry name" value="Homeodomain"/>
    <property type="match status" value="1"/>
</dbReference>
<keyword evidence="6 9" id="KW-0238">DNA-binding</keyword>
<evidence type="ECO:0000256" key="5">
    <source>
        <dbReference type="ARBA" id="ARBA00023038"/>
    </source>
</evidence>
<keyword evidence="3" id="KW-0677">Repeat</keyword>
<evidence type="ECO:0000256" key="4">
    <source>
        <dbReference type="ARBA" id="ARBA00022833"/>
    </source>
</evidence>
<keyword evidence="2 10" id="KW-0479">Metal-binding</keyword>
<dbReference type="AlphaFoldDB" id="A0A077ZB32"/>
<evidence type="ECO:0000256" key="3">
    <source>
        <dbReference type="ARBA" id="ARBA00022737"/>
    </source>
</evidence>
<evidence type="ECO:0000259" key="13">
    <source>
        <dbReference type="PROSITE" id="PS50023"/>
    </source>
</evidence>
<evidence type="ECO:0000256" key="6">
    <source>
        <dbReference type="ARBA" id="ARBA00023125"/>
    </source>
</evidence>
<evidence type="ECO:0000313" key="16">
    <source>
        <dbReference type="Proteomes" id="UP000030665"/>
    </source>
</evidence>
<gene>
    <name evidence="15" type="ORF">TTRE_0000582301</name>
</gene>
<dbReference type="GO" id="GO:0000981">
    <property type="term" value="F:DNA-binding transcription factor activity, RNA polymerase II-specific"/>
    <property type="evidence" value="ECO:0007669"/>
    <property type="project" value="InterPro"/>
</dbReference>
<dbReference type="SMART" id="SM00132">
    <property type="entry name" value="LIM"/>
    <property type="match status" value="2"/>
</dbReference>
<dbReference type="PANTHER" id="PTHR24208:SF168">
    <property type="entry name" value="PROTEIN APTEROUS"/>
    <property type="match status" value="1"/>
</dbReference>
<proteinExistence type="predicted"/>
<dbReference type="InterPro" id="IPR001781">
    <property type="entry name" value="Znf_LIM"/>
</dbReference>
<dbReference type="FunFam" id="1.10.10.60:FF:000027">
    <property type="entry name" value="LIM/homeobox protein Lhx9"/>
    <property type="match status" value="1"/>
</dbReference>
<evidence type="ECO:0000256" key="2">
    <source>
        <dbReference type="ARBA" id="ARBA00022723"/>
    </source>
</evidence>
<feature type="DNA-binding region" description="Homeobox" evidence="9">
    <location>
        <begin position="257"/>
        <end position="316"/>
    </location>
</feature>
<comment type="subcellular location">
    <subcellularLocation>
        <location evidence="1 9 11">Nucleus</location>
    </subcellularLocation>
</comment>
<dbReference type="GO" id="GO:0045664">
    <property type="term" value="P:regulation of neuron differentiation"/>
    <property type="evidence" value="ECO:0007669"/>
    <property type="project" value="UniProtKB-ARBA"/>
</dbReference>
<evidence type="ECO:0000256" key="9">
    <source>
        <dbReference type="PROSITE-ProRule" id="PRU00108"/>
    </source>
</evidence>
<evidence type="ECO:0000256" key="1">
    <source>
        <dbReference type="ARBA" id="ARBA00004123"/>
    </source>
</evidence>
<reference evidence="15" key="2">
    <citation type="submission" date="2014-03" db="EMBL/GenBank/DDBJ databases">
        <title>The whipworm genome and dual-species transcriptomics of an intimate host-pathogen interaction.</title>
        <authorList>
            <person name="Foth B.J."/>
            <person name="Tsai I.J."/>
            <person name="Reid A.J."/>
            <person name="Bancroft A.J."/>
            <person name="Nichol S."/>
            <person name="Tracey A."/>
            <person name="Holroyd N."/>
            <person name="Cotton J.A."/>
            <person name="Stanley E.J."/>
            <person name="Zarowiecki M."/>
            <person name="Liu J.Z."/>
            <person name="Huckvale T."/>
            <person name="Cooper P.J."/>
            <person name="Grencis R.K."/>
            <person name="Berriman M."/>
        </authorList>
    </citation>
    <scope>NUCLEOTIDE SEQUENCE [LARGE SCALE GENOMIC DNA]</scope>
</reference>
<evidence type="ECO:0000313" key="15">
    <source>
        <dbReference type="EMBL" id="CDW57531.1"/>
    </source>
</evidence>
<evidence type="ECO:0000256" key="7">
    <source>
        <dbReference type="ARBA" id="ARBA00023155"/>
    </source>
</evidence>
<dbReference type="OrthoDB" id="9990008at2759"/>
<dbReference type="InterPro" id="IPR050453">
    <property type="entry name" value="LIM_Homeobox_TF"/>
</dbReference>
<dbReference type="EMBL" id="HG806175">
    <property type="protein sequence ID" value="CDW57531.1"/>
    <property type="molecule type" value="Genomic_DNA"/>
</dbReference>
<dbReference type="GO" id="GO:0030182">
    <property type="term" value="P:neuron differentiation"/>
    <property type="evidence" value="ECO:0007669"/>
    <property type="project" value="TreeGrafter"/>
</dbReference>
<keyword evidence="4 10" id="KW-0862">Zinc</keyword>
<dbReference type="Pfam" id="PF00412">
    <property type="entry name" value="LIM"/>
    <property type="match status" value="2"/>
</dbReference>
<feature type="region of interest" description="Disordered" evidence="12">
    <location>
        <begin position="166"/>
        <end position="189"/>
    </location>
</feature>
<evidence type="ECO:0000256" key="8">
    <source>
        <dbReference type="ARBA" id="ARBA00023242"/>
    </source>
</evidence>
<name>A0A077ZB32_TRITR</name>
<feature type="domain" description="Homeobox" evidence="14">
    <location>
        <begin position="255"/>
        <end position="315"/>
    </location>
</feature>
<dbReference type="SUPFAM" id="SSF57716">
    <property type="entry name" value="Glucocorticoid receptor-like (DNA-binding domain)"/>
    <property type="match status" value="2"/>
</dbReference>
<feature type="region of interest" description="Disordered" evidence="12">
    <location>
        <begin position="326"/>
        <end position="346"/>
    </location>
</feature>
<dbReference type="Gene3D" id="2.10.110.10">
    <property type="entry name" value="Cysteine Rich Protein"/>
    <property type="match status" value="2"/>
</dbReference>
<accession>A0A077ZB32</accession>
<dbReference type="PROSITE" id="PS00027">
    <property type="entry name" value="HOMEOBOX_1"/>
    <property type="match status" value="1"/>
</dbReference>
<dbReference type="PROSITE" id="PS00478">
    <property type="entry name" value="LIM_DOMAIN_1"/>
    <property type="match status" value="2"/>
</dbReference>
<evidence type="ECO:0000256" key="12">
    <source>
        <dbReference type="SAM" id="MobiDB-lite"/>
    </source>
</evidence>
<evidence type="ECO:0000259" key="14">
    <source>
        <dbReference type="PROSITE" id="PS50071"/>
    </source>
</evidence>
<dbReference type="SMART" id="SM00389">
    <property type="entry name" value="HOX"/>
    <property type="match status" value="1"/>
</dbReference>
<dbReference type="PANTHER" id="PTHR24208">
    <property type="entry name" value="LIM/HOMEOBOX PROTEIN LHX"/>
    <property type="match status" value="1"/>
</dbReference>
<dbReference type="InterPro" id="IPR001356">
    <property type="entry name" value="HD"/>
</dbReference>
<evidence type="ECO:0000256" key="11">
    <source>
        <dbReference type="RuleBase" id="RU000682"/>
    </source>
</evidence>
<feature type="compositionally biased region" description="Low complexity" evidence="12">
    <location>
        <begin position="332"/>
        <end position="343"/>
    </location>
</feature>
<sequence length="367" mass="41982">MDLQDGGSSTEATTSLKRNVCFACRENITDQFYLHVAGQCWHIQCLQCCVCHSNLETNLTCFTRNGLIFCKEDYFKQFAKKCTRCRRMLSPRDLVMRAKENVFHVCCFTCVVCSVQLRKGDYFGLTDSGLVYCNVHCNQWLVTKHLDSTGWHEIADVVTADNRASIPLQKQKQSGRPKGRPRRKRSLIEHEKKLPGGLTKLYCSFLITQKGQMYFQHFPYPLCKRIIAHFAAYPSSEKSSEEMSQGSDMCNAIGIRPKRMRTSFKQQQLRTMRAYFQLNHNPDAKDLKHLAQKTGLTKRILQVWFQNARAKFRRNIMAHEEVDIHGPINKTSCSDSPSSSVSSTRMDLTADDISSSSFTGHPLSSFE</sequence>
<dbReference type="CDD" id="cd00086">
    <property type="entry name" value="homeodomain"/>
    <property type="match status" value="1"/>
</dbReference>
<reference evidence="15" key="1">
    <citation type="submission" date="2014-01" db="EMBL/GenBank/DDBJ databases">
        <authorList>
            <person name="Aslett M."/>
        </authorList>
    </citation>
    <scope>NUCLEOTIDE SEQUENCE</scope>
</reference>
<protein>
    <submittedName>
        <fullName evidence="15">LIM homeobox 2</fullName>
    </submittedName>
</protein>
<feature type="domain" description="LIM zinc-binding" evidence="13">
    <location>
        <begin position="19"/>
        <end position="80"/>
    </location>
</feature>
<dbReference type="Gene3D" id="1.10.10.60">
    <property type="entry name" value="Homeodomain-like"/>
    <property type="match status" value="1"/>
</dbReference>
<organism evidence="15 16">
    <name type="scientific">Trichuris trichiura</name>
    <name type="common">Whipworm</name>
    <name type="synonym">Trichocephalus trichiurus</name>
    <dbReference type="NCBI Taxonomy" id="36087"/>
    <lineage>
        <taxon>Eukaryota</taxon>
        <taxon>Metazoa</taxon>
        <taxon>Ecdysozoa</taxon>
        <taxon>Nematoda</taxon>
        <taxon>Enoplea</taxon>
        <taxon>Dorylaimia</taxon>
        <taxon>Trichinellida</taxon>
        <taxon>Trichuridae</taxon>
        <taxon>Trichuris</taxon>
    </lineage>
</organism>
<keyword evidence="7 9" id="KW-0371">Homeobox</keyword>